<dbReference type="Pfam" id="PF02820">
    <property type="entry name" value="MBT"/>
    <property type="match status" value="3"/>
</dbReference>
<dbReference type="GO" id="GO:0035190">
    <property type="term" value="P:syncytial nuclear migration"/>
    <property type="evidence" value="ECO:0000315"/>
    <property type="project" value="FlyBase"/>
</dbReference>
<dbReference type="PeptideAtlas" id="O76931"/>
<dbReference type="GO" id="GO:0005737">
    <property type="term" value="C:cytoplasm"/>
    <property type="evidence" value="ECO:0000314"/>
    <property type="project" value="FlyBase"/>
</dbReference>
<keyword evidence="6" id="KW-0805">Transcription regulation</keyword>
<feature type="region of interest" description="Disordered" evidence="10">
    <location>
        <begin position="759"/>
        <end position="798"/>
    </location>
</feature>
<dbReference type="SUPFAM" id="SSF47769">
    <property type="entry name" value="SAM/Pointed domain"/>
    <property type="match status" value="1"/>
</dbReference>
<dbReference type="GO" id="GO:0007405">
    <property type="term" value="P:neuroblast proliferation"/>
    <property type="evidence" value="ECO:0000315"/>
    <property type="project" value="FlyBase"/>
</dbReference>
<dbReference type="OrthoDB" id="8188861at2759"/>
<feature type="repeat" description="MBT" evidence="9">
    <location>
        <begin position="926"/>
        <end position="1028"/>
    </location>
</feature>
<feature type="domain" description="PNT" evidence="11">
    <location>
        <begin position="1278"/>
        <end position="1367"/>
    </location>
</feature>
<dbReference type="SMART" id="SM00251">
    <property type="entry name" value="SAM_PNT"/>
    <property type="match status" value="1"/>
</dbReference>
<protein>
    <submittedName>
        <fullName evidence="12">Tumor-supressor protein</fullName>
    </submittedName>
</protein>
<feature type="compositionally biased region" description="Polar residues" evidence="10">
    <location>
        <begin position="287"/>
        <end position="300"/>
    </location>
</feature>
<dbReference type="GO" id="GO:0007347">
    <property type="term" value="P:regulation of preblastoderm mitotic cell cycle"/>
    <property type="evidence" value="ECO:0000315"/>
    <property type="project" value="FlyBase"/>
</dbReference>
<keyword evidence="2" id="KW-0479">Metal-binding</keyword>
<dbReference type="PROSITE" id="PS51079">
    <property type="entry name" value="MBT"/>
    <property type="match status" value="3"/>
</dbReference>
<feature type="repeat" description="MBT" evidence="9">
    <location>
        <begin position="1035"/>
        <end position="1130"/>
    </location>
</feature>
<dbReference type="GO" id="GO:0031523">
    <property type="term" value="C:Myb complex"/>
    <property type="evidence" value="ECO:0000314"/>
    <property type="project" value="FlyBase"/>
</dbReference>
<feature type="compositionally biased region" description="Basic and acidic residues" evidence="10">
    <location>
        <begin position="390"/>
        <end position="410"/>
    </location>
</feature>
<feature type="region of interest" description="Disordered" evidence="10">
    <location>
        <begin position="363"/>
        <end position="450"/>
    </location>
</feature>
<dbReference type="InterPro" id="IPR002515">
    <property type="entry name" value="Znf_C2H2C"/>
</dbReference>
<dbReference type="FlyBase" id="FBgn0002441">
    <property type="gene designation" value="l(3)mbt"/>
</dbReference>
<dbReference type="PANTHER" id="PTHR12247">
    <property type="entry name" value="POLYCOMB GROUP PROTEIN"/>
    <property type="match status" value="1"/>
</dbReference>
<dbReference type="GO" id="GO:0008270">
    <property type="term" value="F:zinc ion binding"/>
    <property type="evidence" value="ECO:0007669"/>
    <property type="project" value="UniProtKB-KW"/>
</dbReference>
<dbReference type="GO" id="GO:0005634">
    <property type="term" value="C:nucleus"/>
    <property type="evidence" value="ECO:0000314"/>
    <property type="project" value="FlyBase"/>
</dbReference>
<reference evidence="12" key="1">
    <citation type="journal article" date="1995" name="Mech. Dev.">
        <title>The Drosophila melanogaster tumor suppressor gene lethal(3)malignant brain tumor encodes a proline-rich protein with a novel zinc finger.</title>
        <authorList>
            <person name="Wismar J."/>
            <person name="Loffler T."/>
            <person name="Habtemichael N."/>
            <person name="Vef O."/>
            <person name="Geissen M."/>
            <person name="Zirwes R."/>
            <person name="Altmeyer W."/>
            <person name="Sass H."/>
            <person name="Gateff E."/>
        </authorList>
    </citation>
    <scope>NUCLEOTIDE SEQUENCE</scope>
    <source>
        <strain evidence="12">Oregon R</strain>
    </source>
</reference>
<keyword evidence="3" id="KW-0677">Repeat</keyword>
<dbReference type="PANTHER" id="PTHR12247:SF131">
    <property type="entry name" value="LD05287P"/>
    <property type="match status" value="1"/>
</dbReference>
<dbReference type="CDD" id="cd20102">
    <property type="entry name" value="MBT_L3MBTL1-like_rpt2"/>
    <property type="match status" value="1"/>
</dbReference>
<evidence type="ECO:0000256" key="6">
    <source>
        <dbReference type="ARBA" id="ARBA00023015"/>
    </source>
</evidence>
<keyword evidence="5" id="KW-0862">Zinc</keyword>
<dbReference type="Pfam" id="PF02198">
    <property type="entry name" value="SAM_PNT"/>
    <property type="match status" value="1"/>
</dbReference>
<comment type="subcellular location">
    <subcellularLocation>
        <location evidence="1">Nucleus</location>
    </subcellularLocation>
</comment>
<evidence type="ECO:0000256" key="2">
    <source>
        <dbReference type="ARBA" id="ARBA00022723"/>
    </source>
</evidence>
<gene>
    <name evidence="13" type="primary">l(3)mbt</name>
    <name evidence="12" type="synonym">tumor-supressor</name>
    <name evidence="13" type="ORF">CG5954</name>
</gene>
<accession>O76931</accession>
<feature type="compositionally biased region" description="Low complexity" evidence="10">
    <location>
        <begin position="536"/>
        <end position="554"/>
    </location>
</feature>
<feature type="compositionally biased region" description="Basic and acidic residues" evidence="10">
    <location>
        <begin position="583"/>
        <end position="595"/>
    </location>
</feature>
<dbReference type="InterPro" id="IPR050548">
    <property type="entry name" value="PcG_chromatin_remod_factors"/>
</dbReference>
<evidence type="ECO:0000256" key="8">
    <source>
        <dbReference type="ARBA" id="ARBA00023242"/>
    </source>
</evidence>
<dbReference type="Gene3D" id="1.10.150.50">
    <property type="entry name" value="Transcription Factor, Ets-1"/>
    <property type="match status" value="1"/>
</dbReference>
<feature type="compositionally biased region" description="Low complexity" evidence="10">
    <location>
        <begin position="602"/>
        <end position="617"/>
    </location>
</feature>
<keyword evidence="4" id="KW-0863">Zinc-finger</keyword>
<dbReference type="InterPro" id="IPR013761">
    <property type="entry name" value="SAM/pointed_sf"/>
</dbReference>
<organism evidence="12">
    <name type="scientific">Drosophila melanogaster</name>
    <name type="common">Fruit fly</name>
    <dbReference type="NCBI Taxonomy" id="7227"/>
    <lineage>
        <taxon>Eukaryota</taxon>
        <taxon>Metazoa</taxon>
        <taxon>Ecdysozoa</taxon>
        <taxon>Arthropoda</taxon>
        <taxon>Hexapoda</taxon>
        <taxon>Insecta</taxon>
        <taxon>Pterygota</taxon>
        <taxon>Neoptera</taxon>
        <taxon>Endopterygota</taxon>
        <taxon>Diptera</taxon>
        <taxon>Brachycera</taxon>
        <taxon>Muscomorpha</taxon>
        <taxon>Ephydroidea</taxon>
        <taxon>Drosophilidae</taxon>
        <taxon>Drosophila</taxon>
        <taxon>Sophophora</taxon>
    </lineage>
</organism>
<dbReference type="GO" id="GO:0043035">
    <property type="term" value="F:chromatin insulator sequence binding"/>
    <property type="evidence" value="ECO:0000314"/>
    <property type="project" value="FlyBase"/>
</dbReference>
<keyword evidence="8" id="KW-0539">Nucleus</keyword>
<dbReference type="EMBL" id="X80839">
    <property type="protein sequence ID" value="CAA56811.1"/>
    <property type="molecule type" value="mRNA"/>
</dbReference>
<dbReference type="GO" id="GO:0010629">
    <property type="term" value="P:negative regulation of gene expression"/>
    <property type="evidence" value="ECO:0000315"/>
    <property type="project" value="FlyBase"/>
</dbReference>
<dbReference type="GO" id="GO:0000122">
    <property type="term" value="P:negative regulation of transcription by RNA polymerase II"/>
    <property type="evidence" value="ECO:0000315"/>
    <property type="project" value="FlyBase"/>
</dbReference>
<feature type="region of interest" description="Disordered" evidence="10">
    <location>
        <begin position="272"/>
        <end position="302"/>
    </location>
</feature>
<dbReference type="ExpressionAtlas" id="O76931">
    <property type="expression patterns" value="baseline and differential"/>
</dbReference>
<evidence type="ECO:0000256" key="7">
    <source>
        <dbReference type="ARBA" id="ARBA00023163"/>
    </source>
</evidence>
<proteinExistence type="evidence at transcript level"/>
<dbReference type="Gene3D" id="2.30.30.140">
    <property type="match status" value="3"/>
</dbReference>
<evidence type="ECO:0000256" key="4">
    <source>
        <dbReference type="ARBA" id="ARBA00022771"/>
    </source>
</evidence>
<evidence type="ECO:0000256" key="3">
    <source>
        <dbReference type="ARBA" id="ARBA00022737"/>
    </source>
</evidence>
<feature type="region of interest" description="Disordered" evidence="10">
    <location>
        <begin position="1401"/>
        <end position="1431"/>
    </location>
</feature>
<dbReference type="CDD" id="cd09509">
    <property type="entry name" value="SAM_Polycomb"/>
    <property type="match status" value="1"/>
</dbReference>
<dbReference type="InterPro" id="IPR003118">
    <property type="entry name" value="Pointed_dom"/>
</dbReference>
<feature type="repeat" description="MBT" evidence="9">
    <location>
        <begin position="819"/>
        <end position="918"/>
    </location>
</feature>
<dbReference type="CDD" id="cd20103">
    <property type="entry name" value="MBT_L3MBTL1-like_rpt3"/>
    <property type="match status" value="1"/>
</dbReference>
<feature type="compositionally biased region" description="Acidic residues" evidence="10">
    <location>
        <begin position="473"/>
        <end position="482"/>
    </location>
</feature>
<evidence type="ECO:0000313" key="13">
    <source>
        <dbReference type="FlyBase" id="FBgn0002441"/>
    </source>
</evidence>
<dbReference type="SUPFAM" id="SSF63748">
    <property type="entry name" value="Tudor/PWWP/MBT"/>
    <property type="match status" value="3"/>
</dbReference>
<feature type="compositionally biased region" description="Polar residues" evidence="10">
    <location>
        <begin position="762"/>
        <end position="781"/>
    </location>
</feature>
<dbReference type="PROSITE" id="PS51802">
    <property type="entry name" value="ZF_CCHHC"/>
    <property type="match status" value="1"/>
</dbReference>
<evidence type="ECO:0000259" key="11">
    <source>
        <dbReference type="SMART" id="SM00251"/>
    </source>
</evidence>
<feature type="compositionally biased region" description="Basic and acidic residues" evidence="10">
    <location>
        <begin position="483"/>
        <end position="503"/>
    </location>
</feature>
<dbReference type="GO" id="GO:0008285">
    <property type="term" value="P:negative regulation of cell population proliferation"/>
    <property type="evidence" value="ECO:0000315"/>
    <property type="project" value="FlyBase"/>
</dbReference>
<dbReference type="GO" id="GO:0005700">
    <property type="term" value="C:polytene chromosome"/>
    <property type="evidence" value="ECO:0000315"/>
    <property type="project" value="FlyBase"/>
</dbReference>
<evidence type="ECO:0000256" key="1">
    <source>
        <dbReference type="ARBA" id="ARBA00004123"/>
    </source>
</evidence>
<feature type="compositionally biased region" description="Polar residues" evidence="10">
    <location>
        <begin position="433"/>
        <end position="444"/>
    </location>
</feature>
<dbReference type="PIR" id="T13797">
    <property type="entry name" value="T13797"/>
</dbReference>
<evidence type="ECO:0000256" key="10">
    <source>
        <dbReference type="SAM" id="MobiDB-lite"/>
    </source>
</evidence>
<evidence type="ECO:0000256" key="9">
    <source>
        <dbReference type="PROSITE-ProRule" id="PRU00459"/>
    </source>
</evidence>
<dbReference type="GO" id="GO:0043565">
    <property type="term" value="F:sequence-specific DNA binding"/>
    <property type="evidence" value="ECO:0007669"/>
    <property type="project" value="InterPro"/>
</dbReference>
<feature type="region of interest" description="Disordered" evidence="10">
    <location>
        <begin position="464"/>
        <end position="655"/>
    </location>
</feature>
<evidence type="ECO:0000313" key="12">
    <source>
        <dbReference type="EMBL" id="CAA56811.1"/>
    </source>
</evidence>
<evidence type="ECO:0000256" key="5">
    <source>
        <dbReference type="ARBA" id="ARBA00022833"/>
    </source>
</evidence>
<feature type="compositionally biased region" description="Acidic residues" evidence="10">
    <location>
        <begin position="1417"/>
        <end position="1431"/>
    </location>
</feature>
<dbReference type="SMART" id="SM00561">
    <property type="entry name" value="MBT"/>
    <property type="match status" value="3"/>
</dbReference>
<dbReference type="VEuPathDB" id="VectorBase:FBgn0002441"/>
<dbReference type="AGR" id="FB:FBgn0002441"/>
<dbReference type="InterPro" id="IPR004092">
    <property type="entry name" value="Mbt"/>
</dbReference>
<sequence>MLPLSMASAEAKQLQRNISLSMSPANGGVISPSTANCNGVASASGGNPNPNSLLTLAPRKEELRFLPLAPMGGNKTCNITISNVQPMKSKLKSVNIVPNSIKSAGAGATVGSADAPLFQLVPSPSNPSQPLVAILAPNRKTTLLGGGASNGQPVVIRSGTPLHKNSLTVETSNKPIQPGGSAAAAAVGGGTGGAPLTLVGKTVVPPKIQAATPVQIPSTGPGAQVSLLANPLKPRAPLILSKVAVDKLRLKFSQVKSNPNALVLGKANHVKKLLTSPNPSGEDKTRSTQNNNKQNTSASQLKPVVAPKTAMPIATEVPTADNNKMSLIKSKPVAIKAVPLPSQEAPIVPAVAPVVTSPEKVDVKPTAKPSIKTAPKPTPKPLEMPVNGPAKEKKATAKEQKQKTMDKPPVVKEIAQHTPCGPKELPKLKRSKSFVSNHPTSPVANNERRHSVAIMAKEVDVIEQPSAAIETITIEDDDESEEEQQKPEIKKTPKQNQKPEKKEAPKKKQIPMPILPAGITISTTSTAKKKAVRKNSSVTTISSSSSDSSSYSDVEVVPTKKTEKELSLLPGISIIKAESLPLSREDFERSLRCDEQVPQTPPKSSSSSSSGSHASEMSPPPKLADPKPSSPSAKNAKKANDHDANPSPSSKTNDFKKSMMQNLNMLKWRGQQPANLQNSTVRFELNEFNFLQINERCQPRQGPAAYFERPLYDRPGRRPSACVHPLLYLCQRCNFHGPAADFLAPHFCSVGCVRRSQKRRLPQSTQKESKISRTQLEQTAGTAPDLPQKRQTNYKPHKSLSAIQEQLQQRQKDKPRKPFRWSEYLKSKGKDVAAPIHLFLNPFPISPNCFEIGMKLEAIDPENCSLFCVCSIVEVRGYRLKLSFDGYSSMYDFWVNADSQDIFPPGWCDETARVLQAPKDYNSERFSWSRYLVKTGGKAAPRALFGHLNMQQQMDVRNGFAVGMHLEAEDLNDTGKICVATVTDILDERIRVHFDGWDDCYDLWVHITSPYIHPCGWHEGRQQLIVPPDYQKSAFIWDDYISEVGGMAASKELFTPRQPMEYQERMKLEVVDQRNPCLIRPATVVTRKGYRVQLHLDCWPTEYYFWLEDDSPDLHPIGWCEATSHELETPPGYLQPKSVMPCDVEGCRGFGNAKRFNLNVHALRECCPYAPENWRQWRSKTVKPPRVAPENIRRGWAKKTKRACSEAKQAIKEDSQQEIVYPKVAEVVQAKRKTSPCEEKVVKKQKQMQKEEDAEQVPDERSLAIARSFVKDYGPQFLPNYRLWQLNSAFKLDDVRTNPLHWTSWDVCEYIERALDSTDIAKVIFEQDIDGRALLMLGRKELDTYLKLKVGPAVKLYSLILNLRIAVVCKFDSKNIELEINTAGPIQREMDTPVSAIKQLPEQSQTNGYKTDHDQELSESGDDDDDEDVMLDSDDFLSVKPSCLVIDEDADGDGDCESDGDVAMVPMEVRTPLRTSS</sequence>
<name>O76931_DROME</name>
<keyword evidence="7" id="KW-0804">Transcription</keyword>
<dbReference type="HOGENOM" id="CLU_002164_0_0_1"/>
<dbReference type="CDD" id="cd20101">
    <property type="entry name" value="MBT_L3MBTL1-like_rpt1"/>
    <property type="match status" value="1"/>
</dbReference>